<gene>
    <name evidence="1" type="ORF">GCM10010319_32310</name>
</gene>
<protein>
    <recommendedName>
        <fullName evidence="3">Alpha/beta hydrolase</fullName>
    </recommendedName>
</protein>
<name>A0ABP3GRQ9_9ACTN</name>
<organism evidence="1 2">
    <name type="scientific">Streptomyces blastmyceticus</name>
    <dbReference type="NCBI Taxonomy" id="68180"/>
    <lineage>
        <taxon>Bacteria</taxon>
        <taxon>Bacillati</taxon>
        <taxon>Actinomycetota</taxon>
        <taxon>Actinomycetes</taxon>
        <taxon>Kitasatosporales</taxon>
        <taxon>Streptomycetaceae</taxon>
        <taxon>Streptomyces</taxon>
    </lineage>
</organism>
<dbReference type="InterPro" id="IPR029058">
    <property type="entry name" value="AB_hydrolase_fold"/>
</dbReference>
<accession>A0ABP3GRQ9</accession>
<reference evidence="2" key="1">
    <citation type="journal article" date="2019" name="Int. J. Syst. Evol. Microbiol.">
        <title>The Global Catalogue of Microorganisms (GCM) 10K type strain sequencing project: providing services to taxonomists for standard genome sequencing and annotation.</title>
        <authorList>
            <consortium name="The Broad Institute Genomics Platform"/>
            <consortium name="The Broad Institute Genome Sequencing Center for Infectious Disease"/>
            <person name="Wu L."/>
            <person name="Ma J."/>
        </authorList>
    </citation>
    <scope>NUCLEOTIDE SEQUENCE [LARGE SCALE GENOMIC DNA]</scope>
    <source>
        <strain evidence="2">JCM 4565</strain>
    </source>
</reference>
<dbReference type="RefSeq" id="WP_344118410.1">
    <property type="nucleotide sequence ID" value="NZ_BAAABW010000016.1"/>
</dbReference>
<evidence type="ECO:0000313" key="2">
    <source>
        <dbReference type="Proteomes" id="UP001500063"/>
    </source>
</evidence>
<sequence>MQPEVTRATARMANGKAVDIYRPSARCGPDPLPAVLIWHGIGPDERDILRPVAEAVAAGGTMVFAPDWRSDAPDRGRAHLLDSLEFVRKEAAGHGADPDRLVVAGWSAGAGAAVGLVTRPDLFDTPRPTAVVGIAGRYDVPARTTGTAPLDDVVAHAPEAAAVHLVHGTEDELDVTHSRVFAEALAARSWPVRLVEPVSDHAGVVMSEYDAVAGRCVPSASERARLGGEATVEAILSAASGLRA</sequence>
<proteinExistence type="predicted"/>
<evidence type="ECO:0000313" key="1">
    <source>
        <dbReference type="EMBL" id="GAA0352742.1"/>
    </source>
</evidence>
<dbReference type="SUPFAM" id="SSF53474">
    <property type="entry name" value="alpha/beta-Hydrolases"/>
    <property type="match status" value="1"/>
</dbReference>
<keyword evidence="2" id="KW-1185">Reference proteome</keyword>
<comment type="caution">
    <text evidence="1">The sequence shown here is derived from an EMBL/GenBank/DDBJ whole genome shotgun (WGS) entry which is preliminary data.</text>
</comment>
<evidence type="ECO:0008006" key="3">
    <source>
        <dbReference type="Google" id="ProtNLM"/>
    </source>
</evidence>
<dbReference type="Proteomes" id="UP001500063">
    <property type="component" value="Unassembled WGS sequence"/>
</dbReference>
<dbReference type="Gene3D" id="3.40.50.1820">
    <property type="entry name" value="alpha/beta hydrolase"/>
    <property type="match status" value="1"/>
</dbReference>
<dbReference type="EMBL" id="BAAABW010000016">
    <property type="protein sequence ID" value="GAA0352742.1"/>
    <property type="molecule type" value="Genomic_DNA"/>
</dbReference>